<dbReference type="PANTHER" id="PTHR13454:SF11">
    <property type="entry name" value="PROTEIN MCM10 HOMOLOG"/>
    <property type="match status" value="1"/>
</dbReference>
<evidence type="ECO:0000313" key="3">
    <source>
        <dbReference type="Proteomes" id="UP001516023"/>
    </source>
</evidence>
<evidence type="ECO:0000256" key="1">
    <source>
        <dbReference type="SAM" id="MobiDB-lite"/>
    </source>
</evidence>
<organism evidence="2 3">
    <name type="scientific">Cyclotella cryptica</name>
    <dbReference type="NCBI Taxonomy" id="29204"/>
    <lineage>
        <taxon>Eukaryota</taxon>
        <taxon>Sar</taxon>
        <taxon>Stramenopiles</taxon>
        <taxon>Ochrophyta</taxon>
        <taxon>Bacillariophyta</taxon>
        <taxon>Coscinodiscophyceae</taxon>
        <taxon>Thalassiosirophycidae</taxon>
        <taxon>Stephanodiscales</taxon>
        <taxon>Stephanodiscaceae</taxon>
        <taxon>Cyclotella</taxon>
    </lineage>
</organism>
<dbReference type="AlphaFoldDB" id="A0ABD3QW67"/>
<comment type="caution">
    <text evidence="2">The sequence shown here is derived from an EMBL/GenBank/DDBJ whole genome shotgun (WGS) entry which is preliminary data.</text>
</comment>
<keyword evidence="3" id="KW-1185">Reference proteome</keyword>
<dbReference type="InterPro" id="IPR012340">
    <property type="entry name" value="NA-bd_OB-fold"/>
</dbReference>
<dbReference type="Proteomes" id="UP001516023">
    <property type="component" value="Unassembled WGS sequence"/>
</dbReference>
<gene>
    <name evidence="2" type="ORF">HJC23_006437</name>
</gene>
<proteinExistence type="predicted"/>
<protein>
    <submittedName>
        <fullName evidence="2">Uncharacterized protein</fullName>
    </submittedName>
</protein>
<dbReference type="Gene3D" id="2.40.50.140">
    <property type="entry name" value="Nucleic acid-binding proteins"/>
    <property type="match status" value="1"/>
</dbReference>
<feature type="region of interest" description="Disordered" evidence="1">
    <location>
        <begin position="320"/>
        <end position="341"/>
    </location>
</feature>
<dbReference type="PANTHER" id="PTHR13454">
    <property type="entry name" value="PROTEIN MCM10 HOMOLOG"/>
    <property type="match status" value="1"/>
</dbReference>
<feature type="compositionally biased region" description="Low complexity" evidence="1">
    <location>
        <begin position="49"/>
        <end position="58"/>
    </location>
</feature>
<feature type="compositionally biased region" description="Low complexity" evidence="1">
    <location>
        <begin position="322"/>
        <end position="341"/>
    </location>
</feature>
<evidence type="ECO:0000313" key="2">
    <source>
        <dbReference type="EMBL" id="KAL3804046.1"/>
    </source>
</evidence>
<feature type="region of interest" description="Disordered" evidence="1">
    <location>
        <begin position="1"/>
        <end position="83"/>
    </location>
</feature>
<name>A0ABD3QW67_9STRA</name>
<dbReference type="EMBL" id="JABMIG020000010">
    <property type="protein sequence ID" value="KAL3804046.1"/>
    <property type="molecule type" value="Genomic_DNA"/>
</dbReference>
<dbReference type="InterPro" id="IPR040184">
    <property type="entry name" value="Mcm10"/>
</dbReference>
<feature type="compositionally biased region" description="Polar residues" evidence="1">
    <location>
        <begin position="65"/>
        <end position="83"/>
    </location>
</feature>
<reference evidence="2 3" key="1">
    <citation type="journal article" date="2020" name="G3 (Bethesda)">
        <title>Improved Reference Genome for Cyclotella cryptica CCMP332, a Model for Cell Wall Morphogenesis, Salinity Adaptation, and Lipid Production in Diatoms (Bacillariophyta).</title>
        <authorList>
            <person name="Roberts W.R."/>
            <person name="Downey K.M."/>
            <person name="Ruck E.C."/>
            <person name="Traller J.C."/>
            <person name="Alverson A.J."/>
        </authorList>
    </citation>
    <scope>NUCLEOTIDE SEQUENCE [LARGE SCALE GENOMIC DNA]</scope>
    <source>
        <strain evidence="2 3">CCMP332</strain>
    </source>
</reference>
<sequence length="758" mass="82094">MDELLSLFNSDSPAPTAAATKELSAPASRVEHFPETGSLRATPDDVSDDFGSSFGDAFAGRDSKSSATTRHVTPSPKTEKQSITATVTLRSQNDTPYDPITNLRITDRYTSRADMIDAFSPFQYKSCSMLAAFSKKEWATHVVKPSSSAAGRTMAGKTDLVTCGIVTNEVGSKLSQKTGRAFAMINLGDLPANSKLSAFGAASGTIHSSVTIFLFGDALRVLNANTKHYLNGGYAVAVLGPIVMPPKKDDKSTSGTTSVSLSVSDPRQILLIGKCIDCDRCKGTTRKRTMSDFGNPKFEDVRCGALIDLRMGAYCSTHKRQGLSSSGQGSNHGNGAKKNNTANNLTFMQKQRLVSSFNSKKEGLQVGKRNDLVTSSVNSEIRGTASSRLSEALSQAGLSYNPYSNAQSAFFNEPTTNSHPQQQILKRAPLHMKKSTLSNTTHNMLAGLNNDAEQRVNPYKPTKTKQATTIKTKTAEDILGAALKRKRQKTEGLSSLTKSKQLVQTANKRPMKVFHTEGYDGSVPVPKPSSTLFKNASSVHCANNAPTQSAPRGLPANEAQCIIDRQKNLADLLKEQKGNTPALACARGANLSSKLRINNLKVREDDPFATFFGNDPFSTQSLNRDAILNAKSRFASAATAEEYTRARSVVQQLEVQESEIDKRKERAEKNNTGSSASAPASIVTTGWVCKTCKTKSLMEPLRCVRAGHDVRQQRELKEKKSAVGSRNYRMERHGKEDTDGGLTLGSGLEWSGWRGYLS</sequence>
<accession>A0ABD3QW67</accession>